<dbReference type="CDD" id="cd17502">
    <property type="entry name" value="MFS_Azr1_MDR_like"/>
    <property type="match status" value="1"/>
</dbReference>
<dbReference type="FunFam" id="1.20.1250.20:FF:000196">
    <property type="entry name" value="MFS toxin efflux pump (AflT)"/>
    <property type="match status" value="1"/>
</dbReference>
<dbReference type="PROSITE" id="PS50850">
    <property type="entry name" value="MFS"/>
    <property type="match status" value="1"/>
</dbReference>
<dbReference type="PANTHER" id="PTHR23501:SF199">
    <property type="entry name" value="MFS EFFLUX TRANSPORTER INPD-RELATED"/>
    <property type="match status" value="1"/>
</dbReference>
<keyword evidence="4" id="KW-1003">Cell membrane</keyword>
<feature type="transmembrane region" description="Helical" evidence="9">
    <location>
        <begin position="325"/>
        <end position="342"/>
    </location>
</feature>
<dbReference type="GO" id="GO:0022857">
    <property type="term" value="F:transmembrane transporter activity"/>
    <property type="evidence" value="ECO:0007669"/>
    <property type="project" value="InterPro"/>
</dbReference>
<feature type="transmembrane region" description="Helical" evidence="9">
    <location>
        <begin position="453"/>
        <end position="471"/>
    </location>
</feature>
<dbReference type="GO" id="GO:0005886">
    <property type="term" value="C:plasma membrane"/>
    <property type="evidence" value="ECO:0007669"/>
    <property type="project" value="UniProtKB-SubCell"/>
</dbReference>
<comment type="subcellular location">
    <subcellularLocation>
        <location evidence="1">Cell membrane</location>
        <topology evidence="1">Multi-pass membrane protein</topology>
    </subcellularLocation>
</comment>
<dbReference type="Proteomes" id="UP000092177">
    <property type="component" value="Chromosome 8"/>
</dbReference>
<evidence type="ECO:0000256" key="5">
    <source>
        <dbReference type="ARBA" id="ARBA00022692"/>
    </source>
</evidence>
<protein>
    <submittedName>
        <fullName evidence="11">Major facilitator superfamily transporter</fullName>
    </submittedName>
</protein>
<feature type="transmembrane region" description="Helical" evidence="9">
    <location>
        <begin position="362"/>
        <end position="383"/>
    </location>
</feature>
<dbReference type="KEGG" id="chig:CH63R_11089"/>
<keyword evidence="5 9" id="KW-0812">Transmembrane</keyword>
<dbReference type="RefSeq" id="XP_018152904.1">
    <property type="nucleotide sequence ID" value="XM_018306063.1"/>
</dbReference>
<feature type="transmembrane region" description="Helical" evidence="9">
    <location>
        <begin position="492"/>
        <end position="513"/>
    </location>
</feature>
<sequence length="597" mass="64284">MFDAQKASGPFLTSTTTPAFLESRASTLASSESSYDEMEKELTIPSSAASLQDIHIDAVPSASDLCNDPARTHPIKSEKSTTVSDEEKTNYPGGMKLSLIIAAACFSVFLMALDNCIIATAIPRITDEFNSLEDVGWYGSAYLLTTASLQLLCGKLYSFFSIKWIYLIAIGIFELGSLICGIAPNSITLILGRAIAGLGSAGIFSGALIILAYSVPLEKRPIYTGIVSSMWGISSVAGPLLGGFFTDSMTWRWCFYINLPIGAATVVVIMLFFPDPERFVPQHDWRTRLVQIDPLGNLLFMPAVICLLLALHWGGVTYPWTSARILVLFAVFAIGMLGFLFLQYIGQENATVPPRIFKKRTVWSSSFFSFTLGAAFLLSVYYLPIWFQAVQGVSAVESGVRSLPMLVGNLIFSLVAGAAVTTWGYYTPFMMLSSVLMCVGYGLISTFSPDTSSAMWIGYQIIAGAGVGVGMQQPLIAVQVVLDMVDVPTGTAIIIFTQQIGGAIFVAIGQTVFTNQLVERLVQHVPDIDPHSVIAAGVTAIRKTVDAEFLPAVARAYSDALTQTFLVSAVTASATIIGAVFVEWKSVKGKTIQATMA</sequence>
<dbReference type="VEuPathDB" id="FungiDB:CH63R_11089"/>
<feature type="domain" description="Major facilitator superfamily (MFS) profile" evidence="10">
    <location>
        <begin position="100"/>
        <end position="587"/>
    </location>
</feature>
<dbReference type="EMBL" id="LTAN01000008">
    <property type="protein sequence ID" value="OBR04386.1"/>
    <property type="molecule type" value="Genomic_DNA"/>
</dbReference>
<evidence type="ECO:0000259" key="10">
    <source>
        <dbReference type="PROSITE" id="PS50850"/>
    </source>
</evidence>
<keyword evidence="3" id="KW-0813">Transport</keyword>
<dbReference type="InterPro" id="IPR020846">
    <property type="entry name" value="MFS_dom"/>
</dbReference>
<dbReference type="FunFam" id="1.20.1250.20:FF:000489">
    <property type="entry name" value="MFS general substrate transporter"/>
    <property type="match status" value="1"/>
</dbReference>
<evidence type="ECO:0000256" key="3">
    <source>
        <dbReference type="ARBA" id="ARBA00022448"/>
    </source>
</evidence>
<dbReference type="GeneID" id="28870170"/>
<feature type="transmembrane region" description="Helical" evidence="9">
    <location>
        <begin position="97"/>
        <end position="123"/>
    </location>
</feature>
<dbReference type="InterPro" id="IPR011701">
    <property type="entry name" value="MFS"/>
</dbReference>
<name>A0A1B7XX91_COLHI</name>
<comment type="similarity">
    <text evidence="2">Belongs to the major facilitator superfamily. TCR/Tet family.</text>
</comment>
<comment type="caution">
    <text evidence="11">The sequence shown here is derived from an EMBL/GenBank/DDBJ whole genome shotgun (WGS) entry which is preliminary data.</text>
</comment>
<feature type="transmembrane region" description="Helical" evidence="9">
    <location>
        <begin position="222"/>
        <end position="244"/>
    </location>
</feature>
<keyword evidence="6 9" id="KW-1133">Transmembrane helix</keyword>
<evidence type="ECO:0000256" key="2">
    <source>
        <dbReference type="ARBA" id="ARBA00007520"/>
    </source>
</evidence>
<feature type="transmembrane region" description="Helical" evidence="9">
    <location>
        <begin position="294"/>
        <end position="313"/>
    </location>
</feature>
<feature type="transmembrane region" description="Helical" evidence="9">
    <location>
        <begin position="190"/>
        <end position="215"/>
    </location>
</feature>
<feature type="transmembrane region" description="Helical" evidence="9">
    <location>
        <begin position="250"/>
        <end position="273"/>
    </location>
</feature>
<dbReference type="SUPFAM" id="SSF103473">
    <property type="entry name" value="MFS general substrate transporter"/>
    <property type="match status" value="1"/>
</dbReference>
<proteinExistence type="inferred from homology"/>
<reference evidence="12" key="1">
    <citation type="journal article" date="2017" name="BMC Genomics">
        <title>Gapless genome assembly of Colletotrichum higginsianum reveals chromosome structure and association of transposable elements with secondary metabolite gene clusters.</title>
        <authorList>
            <person name="Dallery J.-F."/>
            <person name="Lapalu N."/>
            <person name="Zampounis A."/>
            <person name="Pigne S."/>
            <person name="Luyten I."/>
            <person name="Amselem J."/>
            <person name="Wittenberg A.H.J."/>
            <person name="Zhou S."/>
            <person name="de Queiroz M.V."/>
            <person name="Robin G.P."/>
            <person name="Auger A."/>
            <person name="Hainaut M."/>
            <person name="Henrissat B."/>
            <person name="Kim K.-T."/>
            <person name="Lee Y.-H."/>
            <person name="Lespinet O."/>
            <person name="Schwartz D.C."/>
            <person name="Thon M.R."/>
            <person name="O'Connell R.J."/>
        </authorList>
    </citation>
    <scope>NUCLEOTIDE SEQUENCE [LARGE SCALE GENOMIC DNA]</scope>
    <source>
        <strain evidence="12">IMI 349063</strain>
    </source>
</reference>
<gene>
    <name evidence="11" type="ORF">CH63R_11089</name>
</gene>
<keyword evidence="8" id="KW-0325">Glycoprotein</keyword>
<dbReference type="Pfam" id="PF07690">
    <property type="entry name" value="MFS_1"/>
    <property type="match status" value="1"/>
</dbReference>
<feature type="transmembrane region" description="Helical" evidence="9">
    <location>
        <begin position="560"/>
        <end position="582"/>
    </location>
</feature>
<dbReference type="AlphaFoldDB" id="A0A1B7XX91"/>
<dbReference type="FunFam" id="1.20.1720.10:FF:000012">
    <property type="entry name" value="MFS toxin efflux pump (AflT)"/>
    <property type="match status" value="1"/>
</dbReference>
<accession>A0A1B7XX91</accession>
<dbReference type="OrthoDB" id="10021397at2759"/>
<evidence type="ECO:0000313" key="12">
    <source>
        <dbReference type="Proteomes" id="UP000092177"/>
    </source>
</evidence>
<keyword evidence="12" id="KW-1185">Reference proteome</keyword>
<feature type="transmembrane region" description="Helical" evidence="9">
    <location>
        <begin position="164"/>
        <end position="184"/>
    </location>
</feature>
<evidence type="ECO:0000256" key="7">
    <source>
        <dbReference type="ARBA" id="ARBA00023136"/>
    </source>
</evidence>
<evidence type="ECO:0000256" key="6">
    <source>
        <dbReference type="ARBA" id="ARBA00022989"/>
    </source>
</evidence>
<organism evidence="11 12">
    <name type="scientific">Colletotrichum higginsianum (strain IMI 349063)</name>
    <name type="common">Crucifer anthracnose fungus</name>
    <dbReference type="NCBI Taxonomy" id="759273"/>
    <lineage>
        <taxon>Eukaryota</taxon>
        <taxon>Fungi</taxon>
        <taxon>Dikarya</taxon>
        <taxon>Ascomycota</taxon>
        <taxon>Pezizomycotina</taxon>
        <taxon>Sordariomycetes</taxon>
        <taxon>Hypocreomycetidae</taxon>
        <taxon>Glomerellales</taxon>
        <taxon>Glomerellaceae</taxon>
        <taxon>Colletotrichum</taxon>
        <taxon>Colletotrichum destructivum species complex</taxon>
    </lineage>
</organism>
<keyword evidence="7 9" id="KW-0472">Membrane</keyword>
<evidence type="ECO:0000256" key="9">
    <source>
        <dbReference type="SAM" id="Phobius"/>
    </source>
</evidence>
<evidence type="ECO:0000256" key="1">
    <source>
        <dbReference type="ARBA" id="ARBA00004651"/>
    </source>
</evidence>
<evidence type="ECO:0000256" key="4">
    <source>
        <dbReference type="ARBA" id="ARBA00022475"/>
    </source>
</evidence>
<dbReference type="Gene3D" id="1.20.1250.20">
    <property type="entry name" value="MFS general substrate transporter like domains"/>
    <property type="match status" value="2"/>
</dbReference>
<feature type="transmembrane region" description="Helical" evidence="9">
    <location>
        <begin position="135"/>
        <end position="152"/>
    </location>
</feature>
<dbReference type="InterPro" id="IPR036259">
    <property type="entry name" value="MFS_trans_sf"/>
</dbReference>
<dbReference type="PANTHER" id="PTHR23501">
    <property type="entry name" value="MAJOR FACILITATOR SUPERFAMILY"/>
    <property type="match status" value="1"/>
</dbReference>
<feature type="transmembrane region" description="Helical" evidence="9">
    <location>
        <begin position="403"/>
        <end position="422"/>
    </location>
</feature>
<evidence type="ECO:0000313" key="11">
    <source>
        <dbReference type="EMBL" id="OBR04386.1"/>
    </source>
</evidence>
<evidence type="ECO:0000256" key="8">
    <source>
        <dbReference type="ARBA" id="ARBA00023180"/>
    </source>
</evidence>